<protein>
    <recommendedName>
        <fullName evidence="6 11">Uridine phosphorylase</fullName>
        <ecNumber evidence="5 11">2.4.2.3</ecNumber>
    </recommendedName>
</protein>
<dbReference type="Proteomes" id="UP000461443">
    <property type="component" value="Unassembled WGS sequence"/>
</dbReference>
<organism evidence="13 14">
    <name type="scientific">Acerihabitans arboris</name>
    <dbReference type="NCBI Taxonomy" id="2691583"/>
    <lineage>
        <taxon>Bacteria</taxon>
        <taxon>Pseudomonadati</taxon>
        <taxon>Pseudomonadota</taxon>
        <taxon>Gammaproteobacteria</taxon>
        <taxon>Enterobacterales</taxon>
        <taxon>Pectobacteriaceae</taxon>
        <taxon>Acerihabitans</taxon>
    </lineage>
</organism>
<evidence type="ECO:0000256" key="7">
    <source>
        <dbReference type="ARBA" id="ARBA00022490"/>
    </source>
</evidence>
<evidence type="ECO:0000256" key="4">
    <source>
        <dbReference type="ARBA" id="ARBA00011643"/>
    </source>
</evidence>
<evidence type="ECO:0000313" key="14">
    <source>
        <dbReference type="Proteomes" id="UP000461443"/>
    </source>
</evidence>
<dbReference type="InterPro" id="IPR018016">
    <property type="entry name" value="Nucleoside_phosphorylase_CS"/>
</dbReference>
<evidence type="ECO:0000256" key="8">
    <source>
        <dbReference type="ARBA" id="ARBA00022676"/>
    </source>
</evidence>
<dbReference type="GO" id="GO:0009166">
    <property type="term" value="P:nucleotide catabolic process"/>
    <property type="evidence" value="ECO:0007669"/>
    <property type="project" value="InterPro"/>
</dbReference>
<dbReference type="FunFam" id="3.40.50.1580:FF:000003">
    <property type="entry name" value="Uridine phosphorylase"/>
    <property type="match status" value="1"/>
</dbReference>
<keyword evidence="14" id="KW-1185">Reference proteome</keyword>
<evidence type="ECO:0000256" key="5">
    <source>
        <dbReference type="ARBA" id="ARBA00011888"/>
    </source>
</evidence>
<evidence type="ECO:0000259" key="12">
    <source>
        <dbReference type="Pfam" id="PF01048"/>
    </source>
</evidence>
<evidence type="ECO:0000313" key="13">
    <source>
        <dbReference type="EMBL" id="NDL64535.1"/>
    </source>
</evidence>
<dbReference type="GO" id="GO:0004850">
    <property type="term" value="F:uridine phosphorylase activity"/>
    <property type="evidence" value="ECO:0007669"/>
    <property type="project" value="UniProtKB-EC"/>
</dbReference>
<evidence type="ECO:0000256" key="2">
    <source>
        <dbReference type="ARBA" id="ARBA00004825"/>
    </source>
</evidence>
<evidence type="ECO:0000256" key="3">
    <source>
        <dbReference type="ARBA" id="ARBA00010456"/>
    </source>
</evidence>
<comment type="caution">
    <text evidence="13">The sequence shown here is derived from an EMBL/GenBank/DDBJ whole genome shotgun (WGS) entry which is preliminary data.</text>
</comment>
<reference evidence="13 14" key="2">
    <citation type="submission" date="2020-02" db="EMBL/GenBank/DDBJ databases">
        <title>The new genus of Enterobacteriales.</title>
        <authorList>
            <person name="Kim I.S."/>
        </authorList>
    </citation>
    <scope>NUCLEOTIDE SEQUENCE [LARGE SCALE GENOMIC DNA]</scope>
    <source>
        <strain evidence="13 14">SAP-6</strain>
    </source>
</reference>
<keyword evidence="7" id="KW-0963">Cytoplasm</keyword>
<dbReference type="UniPathway" id="UPA00574">
    <property type="reaction ID" value="UER00633"/>
</dbReference>
<evidence type="ECO:0000256" key="6">
    <source>
        <dbReference type="ARBA" id="ARBA00021980"/>
    </source>
</evidence>
<accession>A0A845SU31</accession>
<dbReference type="EMBL" id="WUBS01000013">
    <property type="protein sequence ID" value="NDL64535.1"/>
    <property type="molecule type" value="Genomic_DNA"/>
</dbReference>
<dbReference type="SUPFAM" id="SSF53167">
    <property type="entry name" value="Purine and uridine phosphorylases"/>
    <property type="match status" value="1"/>
</dbReference>
<feature type="domain" description="Nucleoside phosphorylase" evidence="12">
    <location>
        <begin position="20"/>
        <end position="248"/>
    </location>
</feature>
<dbReference type="InterPro" id="IPR010058">
    <property type="entry name" value="Uridine_phosphorylase"/>
</dbReference>
<comment type="pathway">
    <text evidence="2 11">Pyrimidine metabolism; UMP biosynthesis via salvage pathway; uracil from uridine (phosphorylase route): step 1/1.</text>
</comment>
<comment type="function">
    <text evidence="11">Catalyzes the reversible phosphorylytic cleavage of uridine to uracil and ribose-1-phosphate.</text>
</comment>
<keyword evidence="8 11" id="KW-0328">Glycosyltransferase</keyword>
<dbReference type="AlphaFoldDB" id="A0A845SU31"/>
<evidence type="ECO:0000256" key="1">
    <source>
        <dbReference type="ARBA" id="ARBA00004496"/>
    </source>
</evidence>
<dbReference type="NCBIfam" id="NF008383">
    <property type="entry name" value="PRK11178.1"/>
    <property type="match status" value="1"/>
</dbReference>
<dbReference type="NCBIfam" id="TIGR01718">
    <property type="entry name" value="Uridine-psphlse"/>
    <property type="match status" value="1"/>
</dbReference>
<dbReference type="GO" id="GO:0005829">
    <property type="term" value="C:cytosol"/>
    <property type="evidence" value="ECO:0007669"/>
    <property type="project" value="TreeGrafter"/>
</dbReference>
<dbReference type="GO" id="GO:0044206">
    <property type="term" value="P:UMP salvage"/>
    <property type="evidence" value="ECO:0007669"/>
    <property type="project" value="UniProtKB-UniPathway"/>
</dbReference>
<comment type="subcellular location">
    <subcellularLocation>
        <location evidence="1">Cytoplasm</location>
    </subcellularLocation>
</comment>
<dbReference type="GO" id="GO:0009164">
    <property type="term" value="P:nucleoside catabolic process"/>
    <property type="evidence" value="ECO:0007669"/>
    <property type="project" value="UniProtKB-ARBA"/>
</dbReference>
<comment type="subunit">
    <text evidence="4">Homohexamer.</text>
</comment>
<dbReference type="InterPro" id="IPR000845">
    <property type="entry name" value="Nucleoside_phosphorylase_d"/>
</dbReference>
<sequence length="254" mass="26820">MSASDVFHLGLTHSDLRGATLAIIPGDPQRVEKIARLMADPVHLATHREFTSWRAGLAGKTVIVCSTGIGGPSTSIAVEELAQLGIRTFLRVGTTGAIQPNIPVGDVLVTTAAVRLDGASLHFAPMEFPAVADFGCTTALVAAARHLGTGVHIGVTASSDTFYPGQERYDTFSGRVVNRFKGSMREWQDMGVMNYEMESATLLTMCAVQGLRAGMVAGVIVNRTQQEIPDALTMKQAESAAAGIVVEAARLLLA</sequence>
<dbReference type="PROSITE" id="PS01232">
    <property type="entry name" value="PNP_UDP_1"/>
    <property type="match status" value="1"/>
</dbReference>
<evidence type="ECO:0000256" key="9">
    <source>
        <dbReference type="ARBA" id="ARBA00022679"/>
    </source>
</evidence>
<dbReference type="InterPro" id="IPR035994">
    <property type="entry name" value="Nucleoside_phosphorylase_sf"/>
</dbReference>
<evidence type="ECO:0000256" key="11">
    <source>
        <dbReference type="RuleBase" id="RU361131"/>
    </source>
</evidence>
<dbReference type="EC" id="2.4.2.3" evidence="5 11"/>
<dbReference type="PANTHER" id="PTHR43691:SF11">
    <property type="entry name" value="FI09636P-RELATED"/>
    <property type="match status" value="1"/>
</dbReference>
<reference evidence="13 14" key="1">
    <citation type="submission" date="2019-12" db="EMBL/GenBank/DDBJ databases">
        <authorList>
            <person name="Lee S.D."/>
        </authorList>
    </citation>
    <scope>NUCLEOTIDE SEQUENCE [LARGE SCALE GENOMIC DNA]</scope>
    <source>
        <strain evidence="13 14">SAP-6</strain>
    </source>
</reference>
<dbReference type="CDD" id="cd17767">
    <property type="entry name" value="UP_EcUdp-like"/>
    <property type="match status" value="1"/>
</dbReference>
<dbReference type="Gene3D" id="3.40.50.1580">
    <property type="entry name" value="Nucleoside phosphorylase domain"/>
    <property type="match status" value="1"/>
</dbReference>
<proteinExistence type="inferred from homology"/>
<keyword evidence="9 11" id="KW-0808">Transferase</keyword>
<gene>
    <name evidence="13" type="ORF">GRH90_17515</name>
</gene>
<dbReference type="RefSeq" id="WP_162367252.1">
    <property type="nucleotide sequence ID" value="NZ_WUBS01000013.1"/>
</dbReference>
<dbReference type="Pfam" id="PF01048">
    <property type="entry name" value="PNP_UDP_1"/>
    <property type="match status" value="1"/>
</dbReference>
<name>A0A845SU31_9GAMM</name>
<comment type="catalytic activity">
    <reaction evidence="10 11">
        <text>uridine + phosphate = alpha-D-ribose 1-phosphate + uracil</text>
        <dbReference type="Rhea" id="RHEA:24388"/>
        <dbReference type="ChEBI" id="CHEBI:16704"/>
        <dbReference type="ChEBI" id="CHEBI:17568"/>
        <dbReference type="ChEBI" id="CHEBI:43474"/>
        <dbReference type="ChEBI" id="CHEBI:57720"/>
        <dbReference type="EC" id="2.4.2.3"/>
    </reaction>
</comment>
<dbReference type="PANTHER" id="PTHR43691">
    <property type="entry name" value="URIDINE PHOSPHORYLASE"/>
    <property type="match status" value="1"/>
</dbReference>
<evidence type="ECO:0000256" key="10">
    <source>
        <dbReference type="ARBA" id="ARBA00048447"/>
    </source>
</evidence>
<comment type="similarity">
    <text evidence="3 11">Belongs to the PNP/UDP phosphorylase family.</text>
</comment>